<dbReference type="GO" id="GO:0005886">
    <property type="term" value="C:plasma membrane"/>
    <property type="evidence" value="ECO:0007669"/>
    <property type="project" value="UniProtKB-SubCell"/>
</dbReference>
<feature type="binding site" evidence="27">
    <location>
        <position position="82"/>
    </location>
    <ligand>
        <name>[2Fe-2S] cluster</name>
        <dbReference type="ChEBI" id="CHEBI:190135"/>
    </ligand>
</feature>
<dbReference type="InterPro" id="IPR017938">
    <property type="entry name" value="Riboflavin_synthase-like_b-brl"/>
</dbReference>
<feature type="binding site" evidence="27">
    <location>
        <position position="85"/>
    </location>
    <ligand>
        <name>[2Fe-2S] cluster</name>
        <dbReference type="ChEBI" id="CHEBI:190135"/>
    </ligand>
</feature>
<evidence type="ECO:0000256" key="6">
    <source>
        <dbReference type="ARBA" id="ARBA00013099"/>
    </source>
</evidence>
<dbReference type="RefSeq" id="WP_235292094.1">
    <property type="nucleotide sequence ID" value="NZ_BSOH01000027.1"/>
</dbReference>
<comment type="similarity">
    <text evidence="4 27">Belongs to the NqrF family.</text>
</comment>
<evidence type="ECO:0000256" key="16">
    <source>
        <dbReference type="ARBA" id="ARBA00023004"/>
    </source>
</evidence>
<dbReference type="GO" id="GO:0009055">
    <property type="term" value="F:electron transfer activity"/>
    <property type="evidence" value="ECO:0007669"/>
    <property type="project" value="UniProtKB-UniRule"/>
</dbReference>
<dbReference type="Gene3D" id="3.10.20.30">
    <property type="match status" value="1"/>
</dbReference>
<comment type="cofactor">
    <cofactor evidence="1 27">
        <name>FAD</name>
        <dbReference type="ChEBI" id="CHEBI:57692"/>
    </cofactor>
</comment>
<keyword evidence="16 27" id="KW-0408">Iron</keyword>
<dbReference type="GO" id="GO:0051537">
    <property type="term" value="F:2 iron, 2 sulfur cluster binding"/>
    <property type="evidence" value="ECO:0007669"/>
    <property type="project" value="UniProtKB-KW"/>
</dbReference>
<evidence type="ECO:0000259" key="29">
    <source>
        <dbReference type="PROSITE" id="PS51384"/>
    </source>
</evidence>
<dbReference type="InterPro" id="IPR017927">
    <property type="entry name" value="FAD-bd_FR_type"/>
</dbReference>
<comment type="function">
    <text evidence="2 27">NQR complex catalyzes the reduction of ubiquinone-1 to ubiquinol by two successive reactions, coupled with the transport of Na(+) ions from the cytoplasm to the periplasm. The first step is catalyzed by NqrF, which accepts electrons from NADH and reduces ubiquinone-1 to ubisemiquinone by a one-electron transfer pathway.</text>
</comment>
<dbReference type="CDD" id="cd00207">
    <property type="entry name" value="fer2"/>
    <property type="match status" value="1"/>
</dbReference>
<dbReference type="Gene3D" id="2.40.30.10">
    <property type="entry name" value="Translation factors"/>
    <property type="match status" value="1"/>
</dbReference>
<dbReference type="HAMAP" id="MF_00430">
    <property type="entry name" value="NqrF"/>
    <property type="match status" value="1"/>
</dbReference>
<dbReference type="InterPro" id="IPR008333">
    <property type="entry name" value="Cbr1-like_FAD-bd_dom"/>
</dbReference>
<dbReference type="CDD" id="cd06188">
    <property type="entry name" value="NADH_quinone_reductase"/>
    <property type="match status" value="1"/>
</dbReference>
<dbReference type="InterPro" id="IPR001709">
    <property type="entry name" value="Flavoprot_Pyr_Nucl_cyt_Rdtase"/>
</dbReference>
<dbReference type="AlphaFoldDB" id="A0AA37WFX4"/>
<evidence type="ECO:0000256" key="24">
    <source>
        <dbReference type="ARBA" id="ARBA00030032"/>
    </source>
</evidence>
<evidence type="ECO:0000256" key="19">
    <source>
        <dbReference type="ARBA" id="ARBA00023053"/>
    </source>
</evidence>
<keyword evidence="12 27" id="KW-0001">2Fe-2S</keyword>
<keyword evidence="31" id="KW-1185">Reference proteome</keyword>
<dbReference type="EC" id="7.2.1.1" evidence="6 27"/>
<dbReference type="InterPro" id="IPR001433">
    <property type="entry name" value="OxRdtase_FAD/NAD-bd"/>
</dbReference>
<evidence type="ECO:0000256" key="22">
    <source>
        <dbReference type="ARBA" id="ARBA00023136"/>
    </source>
</evidence>
<keyword evidence="27" id="KW-0812">Transmembrane</keyword>
<dbReference type="InterPro" id="IPR036010">
    <property type="entry name" value="2Fe-2S_ferredoxin-like_sf"/>
</dbReference>
<evidence type="ECO:0000256" key="3">
    <source>
        <dbReference type="ARBA" id="ARBA00004533"/>
    </source>
</evidence>
<comment type="catalytic activity">
    <reaction evidence="26 27">
        <text>a ubiquinone + n Na(+)(in) + NADH + H(+) = a ubiquinol + n Na(+)(out) + NAD(+)</text>
        <dbReference type="Rhea" id="RHEA:47748"/>
        <dbReference type="Rhea" id="RHEA-COMP:9565"/>
        <dbReference type="Rhea" id="RHEA-COMP:9566"/>
        <dbReference type="ChEBI" id="CHEBI:15378"/>
        <dbReference type="ChEBI" id="CHEBI:16389"/>
        <dbReference type="ChEBI" id="CHEBI:17976"/>
        <dbReference type="ChEBI" id="CHEBI:29101"/>
        <dbReference type="ChEBI" id="CHEBI:57540"/>
        <dbReference type="ChEBI" id="CHEBI:57945"/>
        <dbReference type="EC" id="7.2.1.1"/>
    </reaction>
</comment>
<evidence type="ECO:0000256" key="20">
    <source>
        <dbReference type="ARBA" id="ARBA00023065"/>
    </source>
</evidence>
<dbReference type="PRINTS" id="PR00371">
    <property type="entry name" value="FPNCR"/>
</dbReference>
<evidence type="ECO:0000256" key="23">
    <source>
        <dbReference type="ARBA" id="ARBA00023201"/>
    </source>
</evidence>
<dbReference type="SUPFAM" id="SSF63380">
    <property type="entry name" value="Riboflavin synthase domain-like"/>
    <property type="match status" value="1"/>
</dbReference>
<comment type="caution">
    <text evidence="30">The sequence shown here is derived from an EMBL/GenBank/DDBJ whole genome shotgun (WGS) entry which is preliminary data.</text>
</comment>
<evidence type="ECO:0000256" key="10">
    <source>
        <dbReference type="ARBA" id="ARBA00022519"/>
    </source>
</evidence>
<evidence type="ECO:0000256" key="12">
    <source>
        <dbReference type="ARBA" id="ARBA00022714"/>
    </source>
</evidence>
<evidence type="ECO:0000256" key="21">
    <source>
        <dbReference type="ARBA" id="ARBA00023075"/>
    </source>
</evidence>
<evidence type="ECO:0000313" key="30">
    <source>
        <dbReference type="EMBL" id="GLR19213.1"/>
    </source>
</evidence>
<evidence type="ECO:0000256" key="1">
    <source>
        <dbReference type="ARBA" id="ARBA00001974"/>
    </source>
</evidence>
<dbReference type="PIRSF" id="PIRSF000044">
    <property type="entry name" value="Cis_Diol_DH_RD"/>
    <property type="match status" value="1"/>
</dbReference>
<evidence type="ECO:0000256" key="27">
    <source>
        <dbReference type="HAMAP-Rule" id="MF_00430"/>
    </source>
</evidence>
<keyword evidence="8 27" id="KW-0813">Transport</keyword>
<keyword evidence="13 27" id="KW-0479">Metal-binding</keyword>
<dbReference type="Pfam" id="PF00111">
    <property type="entry name" value="Fer2"/>
    <property type="match status" value="1"/>
</dbReference>
<feature type="transmembrane region" description="Helical" evidence="27">
    <location>
        <begin position="7"/>
        <end position="31"/>
    </location>
</feature>
<dbReference type="NCBIfam" id="TIGR01941">
    <property type="entry name" value="nqrF"/>
    <property type="match status" value="1"/>
</dbReference>
<reference evidence="30" key="2">
    <citation type="submission" date="2023-01" db="EMBL/GenBank/DDBJ databases">
        <title>Draft genome sequence of Portibacter lacus strain NBRC 108769.</title>
        <authorList>
            <person name="Sun Q."/>
            <person name="Mori K."/>
        </authorList>
    </citation>
    <scope>NUCLEOTIDE SEQUENCE</scope>
    <source>
        <strain evidence="30">NBRC 108769</strain>
    </source>
</reference>
<dbReference type="SUPFAM" id="SSF54292">
    <property type="entry name" value="2Fe-2S ferredoxin-like"/>
    <property type="match status" value="1"/>
</dbReference>
<evidence type="ECO:0000256" key="13">
    <source>
        <dbReference type="ARBA" id="ARBA00022723"/>
    </source>
</evidence>
<dbReference type="Gene3D" id="3.40.50.80">
    <property type="entry name" value="Nucleotide-binding domain of ferredoxin-NADP reductase (FNR) module"/>
    <property type="match status" value="1"/>
</dbReference>
<dbReference type="PROSITE" id="PS51384">
    <property type="entry name" value="FAD_FR"/>
    <property type="match status" value="1"/>
</dbReference>
<keyword evidence="21 27" id="KW-0830">Ubiquinone</keyword>
<keyword evidence="14 27" id="KW-0274">FAD</keyword>
<evidence type="ECO:0000256" key="2">
    <source>
        <dbReference type="ARBA" id="ARBA00002972"/>
    </source>
</evidence>
<feature type="domain" description="2Fe-2S ferredoxin-type" evidence="28">
    <location>
        <begin position="39"/>
        <end position="133"/>
    </location>
</feature>
<dbReference type="PANTHER" id="PTHR43644">
    <property type="entry name" value="NA(+)-TRANSLOCATING NADH-QUINONE REDUCTASE SUBUNIT"/>
    <property type="match status" value="1"/>
</dbReference>
<dbReference type="InterPro" id="IPR001041">
    <property type="entry name" value="2Fe-2S_ferredoxin-type"/>
</dbReference>
<dbReference type="SUPFAM" id="SSF52343">
    <property type="entry name" value="Ferredoxin reductase-like, C-terminal NADP-linked domain"/>
    <property type="match status" value="1"/>
</dbReference>
<dbReference type="GO" id="GO:0016655">
    <property type="term" value="F:oxidoreductase activity, acting on NAD(P)H, quinone or similar compound as acceptor"/>
    <property type="evidence" value="ECO:0007669"/>
    <property type="project" value="InterPro"/>
</dbReference>
<evidence type="ECO:0000256" key="14">
    <source>
        <dbReference type="ARBA" id="ARBA00022827"/>
    </source>
</evidence>
<evidence type="ECO:0000256" key="8">
    <source>
        <dbReference type="ARBA" id="ARBA00022448"/>
    </source>
</evidence>
<evidence type="ECO:0000256" key="4">
    <source>
        <dbReference type="ARBA" id="ARBA00005570"/>
    </source>
</evidence>
<keyword evidence="20 27" id="KW-0406">Ion transport</keyword>
<feature type="binding site" evidence="27">
    <location>
        <position position="117"/>
    </location>
    <ligand>
        <name>[2Fe-2S] cluster</name>
        <dbReference type="ChEBI" id="CHEBI:190135"/>
    </ligand>
</feature>
<keyword evidence="17 27" id="KW-0411">Iron-sulfur</keyword>
<accession>A0AA37WFX4</accession>
<evidence type="ECO:0000256" key="26">
    <source>
        <dbReference type="ARBA" id="ARBA00048891"/>
    </source>
</evidence>
<dbReference type="Pfam" id="PF00970">
    <property type="entry name" value="FAD_binding_6"/>
    <property type="match status" value="1"/>
</dbReference>
<dbReference type="Proteomes" id="UP001156666">
    <property type="component" value="Unassembled WGS sequence"/>
</dbReference>
<organism evidence="30 31">
    <name type="scientific">Portibacter lacus</name>
    <dbReference type="NCBI Taxonomy" id="1099794"/>
    <lineage>
        <taxon>Bacteria</taxon>
        <taxon>Pseudomonadati</taxon>
        <taxon>Bacteroidota</taxon>
        <taxon>Saprospiria</taxon>
        <taxon>Saprospirales</taxon>
        <taxon>Haliscomenobacteraceae</taxon>
        <taxon>Portibacter</taxon>
    </lineage>
</organism>
<feature type="binding site" evidence="27">
    <location>
        <position position="76"/>
    </location>
    <ligand>
        <name>[2Fe-2S] cluster</name>
        <dbReference type="ChEBI" id="CHEBI:190135"/>
    </ligand>
</feature>
<keyword evidence="22 27" id="KW-0472">Membrane</keyword>
<dbReference type="PANTHER" id="PTHR43644:SF1">
    <property type="entry name" value="NAD(P)H-FLAVIN REDUCTASE"/>
    <property type="match status" value="1"/>
</dbReference>
<comment type="subunit">
    <text evidence="5 27">Composed of six subunits; NqrA, NqrB, NqrC, NqrD, NqrE and NqrF.</text>
</comment>
<keyword evidence="27" id="KW-1133">Transmembrane helix</keyword>
<dbReference type="EMBL" id="BSOH01000027">
    <property type="protein sequence ID" value="GLR19213.1"/>
    <property type="molecule type" value="Genomic_DNA"/>
</dbReference>
<keyword evidence="18 27" id="KW-0520">NAD</keyword>
<reference evidence="30" key="1">
    <citation type="journal article" date="2014" name="Int. J. Syst. Evol. Microbiol.">
        <title>Complete genome sequence of Corynebacterium casei LMG S-19264T (=DSM 44701T), isolated from a smear-ripened cheese.</title>
        <authorList>
            <consortium name="US DOE Joint Genome Institute (JGI-PGF)"/>
            <person name="Walter F."/>
            <person name="Albersmeier A."/>
            <person name="Kalinowski J."/>
            <person name="Ruckert C."/>
        </authorList>
    </citation>
    <scope>NUCLEOTIDE SEQUENCE</scope>
    <source>
        <strain evidence="30">NBRC 108769</strain>
    </source>
</reference>
<keyword evidence="10" id="KW-0997">Cell inner membrane</keyword>
<evidence type="ECO:0000256" key="5">
    <source>
        <dbReference type="ARBA" id="ARBA00011309"/>
    </source>
</evidence>
<feature type="domain" description="FAD-binding FR-type" evidence="29">
    <location>
        <begin position="136"/>
        <end position="290"/>
    </location>
</feature>
<gene>
    <name evidence="27 30" type="primary">nqrF</name>
    <name evidence="30" type="ORF">GCM10007940_38290</name>
</gene>
<dbReference type="GO" id="GO:0046872">
    <property type="term" value="F:metal ion binding"/>
    <property type="evidence" value="ECO:0007669"/>
    <property type="project" value="UniProtKB-KW"/>
</dbReference>
<sequence length="439" mass="49702">MILLIEILPFVWALVVFCGVILGLSFMLIYARKQLVAQGAVKIVVNGDEENPIMAQPGNTLLSALSDHNVFLPSACGGGGTCAMCECHVDAGGGETLPTEMNHLTRKEAAENKRLACQVKVREDMEIRIPEEIFGIKKWECEVVENYNVASFIKEFVVKLPEGEELDFQAGGYIQIDVPTIVTEFKDMDITAHPTYHDDPEKFRSEWDKFNLWPLKMVNEEPQFRAYSMANHPAEGNIVKLNIRIATPPWDRAKNDWMAVNPGVCSSYVFGLKPGDKCTISGPYGEFFIKKTKKEMVYIGGGAGMAPLRSHLFHLFHTLKTTDRKVSFWYGGRTKRELFYIEEFRQIERDFPNFKFYVALDNPLPEDNWQEKENIDAPGDGFKGYIMPVLHQQYLANHPEPEEIEYYFCGPPAMNASVLKSLDELGVPEENISFDDFGG</sequence>
<dbReference type="PROSITE" id="PS51085">
    <property type="entry name" value="2FE2S_FER_2"/>
    <property type="match status" value="1"/>
</dbReference>
<evidence type="ECO:0000259" key="28">
    <source>
        <dbReference type="PROSITE" id="PS51085"/>
    </source>
</evidence>
<evidence type="ECO:0000256" key="17">
    <source>
        <dbReference type="ARBA" id="ARBA00023014"/>
    </source>
</evidence>
<evidence type="ECO:0000256" key="18">
    <source>
        <dbReference type="ARBA" id="ARBA00023027"/>
    </source>
</evidence>
<dbReference type="Pfam" id="PF00175">
    <property type="entry name" value="NAD_binding_1"/>
    <property type="match status" value="1"/>
</dbReference>
<evidence type="ECO:0000256" key="25">
    <source>
        <dbReference type="ARBA" id="ARBA00030787"/>
    </source>
</evidence>
<evidence type="ECO:0000256" key="7">
    <source>
        <dbReference type="ARBA" id="ARBA00019729"/>
    </source>
</evidence>
<dbReference type="InterPro" id="IPR012675">
    <property type="entry name" value="Beta-grasp_dom_sf"/>
</dbReference>
<evidence type="ECO:0000256" key="15">
    <source>
        <dbReference type="ARBA" id="ARBA00022967"/>
    </source>
</evidence>
<keyword evidence="15 27" id="KW-1278">Translocase</keyword>
<dbReference type="GO" id="GO:0006814">
    <property type="term" value="P:sodium ion transport"/>
    <property type="evidence" value="ECO:0007669"/>
    <property type="project" value="UniProtKB-UniRule"/>
</dbReference>
<proteinExistence type="inferred from homology"/>
<comment type="subcellular location">
    <subcellularLocation>
        <location evidence="3">Cell inner membrane</location>
    </subcellularLocation>
    <subcellularLocation>
        <location evidence="27">Cell membrane</location>
        <topology evidence="27">Single-pass membrane protein</topology>
    </subcellularLocation>
</comment>
<evidence type="ECO:0000256" key="11">
    <source>
        <dbReference type="ARBA" id="ARBA00022630"/>
    </source>
</evidence>
<evidence type="ECO:0000256" key="9">
    <source>
        <dbReference type="ARBA" id="ARBA00022475"/>
    </source>
</evidence>
<protein>
    <recommendedName>
        <fullName evidence="7 27">Na(+)-translocating NADH-quinone reductase subunit F</fullName>
        <shortName evidence="27">Na(+)-NQR subunit F</shortName>
        <shortName evidence="27">Na(+)-translocating NQR subunit F</shortName>
        <ecNumber evidence="6 27">7.2.1.1</ecNumber>
    </recommendedName>
    <alternativeName>
        <fullName evidence="25 27">NQR complex subunit F</fullName>
    </alternativeName>
    <alternativeName>
        <fullName evidence="24 27">NQR-1 subunit F</fullName>
    </alternativeName>
</protein>
<keyword evidence="19 27" id="KW-0915">Sodium</keyword>
<name>A0AA37WFX4_9BACT</name>
<dbReference type="InterPro" id="IPR010205">
    <property type="entry name" value="NqrF"/>
</dbReference>
<keyword evidence="23 27" id="KW-0739">Sodium transport</keyword>
<keyword evidence="9 27" id="KW-1003">Cell membrane</keyword>
<dbReference type="InterPro" id="IPR039261">
    <property type="entry name" value="FNR_nucleotide-bd"/>
</dbReference>
<evidence type="ECO:0000313" key="31">
    <source>
        <dbReference type="Proteomes" id="UP001156666"/>
    </source>
</evidence>
<comment type="cofactor">
    <cofactor evidence="27">
        <name>[2Fe-2S] cluster</name>
        <dbReference type="ChEBI" id="CHEBI:190135"/>
    </cofactor>
    <text evidence="27">Binds 1 [2Fe-2S] cluster.</text>
</comment>
<keyword evidence="11 27" id="KW-0285">Flavoprotein</keyword>